<reference evidence="1" key="1">
    <citation type="submission" date="2018-02" db="EMBL/GenBank/DDBJ databases">
        <title>Rhizophora mucronata_Transcriptome.</title>
        <authorList>
            <person name="Meera S.P."/>
            <person name="Sreeshan A."/>
            <person name="Augustine A."/>
        </authorList>
    </citation>
    <scope>NUCLEOTIDE SEQUENCE</scope>
    <source>
        <tissue evidence="1">Leaf</tissue>
    </source>
</reference>
<protein>
    <submittedName>
        <fullName evidence="1">Uncharacterized protein</fullName>
    </submittedName>
</protein>
<name>A0A2P2QPS1_RHIMU</name>
<dbReference type="EMBL" id="GGEC01088552">
    <property type="protein sequence ID" value="MBX69036.1"/>
    <property type="molecule type" value="Transcribed_RNA"/>
</dbReference>
<proteinExistence type="predicted"/>
<dbReference type="AlphaFoldDB" id="A0A2P2QPS1"/>
<sequence>MQHFLLDSSEKMNLDKFISFNIRQSDTWLCQSPRDSTQELPSCLRGLAM</sequence>
<organism evidence="1">
    <name type="scientific">Rhizophora mucronata</name>
    <name type="common">Asiatic mangrove</name>
    <dbReference type="NCBI Taxonomy" id="61149"/>
    <lineage>
        <taxon>Eukaryota</taxon>
        <taxon>Viridiplantae</taxon>
        <taxon>Streptophyta</taxon>
        <taxon>Embryophyta</taxon>
        <taxon>Tracheophyta</taxon>
        <taxon>Spermatophyta</taxon>
        <taxon>Magnoliopsida</taxon>
        <taxon>eudicotyledons</taxon>
        <taxon>Gunneridae</taxon>
        <taxon>Pentapetalae</taxon>
        <taxon>rosids</taxon>
        <taxon>fabids</taxon>
        <taxon>Malpighiales</taxon>
        <taxon>Rhizophoraceae</taxon>
        <taxon>Rhizophora</taxon>
    </lineage>
</organism>
<evidence type="ECO:0000313" key="1">
    <source>
        <dbReference type="EMBL" id="MBX69036.1"/>
    </source>
</evidence>
<accession>A0A2P2QPS1</accession>